<feature type="non-terminal residue" evidence="1">
    <location>
        <position position="681"/>
    </location>
</feature>
<evidence type="ECO:0000313" key="2">
    <source>
        <dbReference type="Proteomes" id="UP001057452"/>
    </source>
</evidence>
<reference evidence="1" key="1">
    <citation type="submission" date="2022-05" db="EMBL/GenBank/DDBJ databases">
        <title>Chromosome-level genome of Chaenocephalus aceratus.</title>
        <authorList>
            <person name="Park H."/>
        </authorList>
    </citation>
    <scope>NUCLEOTIDE SEQUENCE</scope>
    <source>
        <strain evidence="1">KU_202001</strain>
    </source>
</reference>
<gene>
    <name evidence="1" type="ORF">KUCAC02_030458</name>
</gene>
<dbReference type="EMBL" id="CM043789">
    <property type="protein sequence ID" value="KAI4827030.1"/>
    <property type="molecule type" value="Genomic_DNA"/>
</dbReference>
<name>A0ACB9XL65_CHAAC</name>
<accession>A0ACB9XL65</accession>
<organism evidence="1 2">
    <name type="scientific">Chaenocephalus aceratus</name>
    <name type="common">Blackfin icefish</name>
    <name type="synonym">Chaenichthys aceratus</name>
    <dbReference type="NCBI Taxonomy" id="36190"/>
    <lineage>
        <taxon>Eukaryota</taxon>
        <taxon>Metazoa</taxon>
        <taxon>Chordata</taxon>
        <taxon>Craniata</taxon>
        <taxon>Vertebrata</taxon>
        <taxon>Euteleostomi</taxon>
        <taxon>Actinopterygii</taxon>
        <taxon>Neopterygii</taxon>
        <taxon>Teleostei</taxon>
        <taxon>Neoteleostei</taxon>
        <taxon>Acanthomorphata</taxon>
        <taxon>Eupercaria</taxon>
        <taxon>Perciformes</taxon>
        <taxon>Notothenioidei</taxon>
        <taxon>Channichthyidae</taxon>
        <taxon>Chaenocephalus</taxon>
    </lineage>
</organism>
<keyword evidence="2" id="KW-1185">Reference proteome</keyword>
<comment type="caution">
    <text evidence="1">The sequence shown here is derived from an EMBL/GenBank/DDBJ whole genome shotgun (WGS) entry which is preliminary data.</text>
</comment>
<sequence>MLNHKTKFNNQFKEGAGEESIPPSLLQFVCNIEHGVDIKSHLKHGVVKSDLAIAQLLQYNCYTKYRDGSAIHRHSKDRETPFAVYIGMIVFAKTRKRQLIDKLHENGISISYDRVLEISAQLGESVVNQYVEEGVVCPPVLRKQIFTTSAMDNIDHNPTATTASTSFHGTSISMFQHPSSDNKGEVRAPPKVVDSRAKKVPELPESFTNIPPAFFNKKNPAPPSVAEVSMPDRSLPHMAGIEGRSKELTAALLPDTTSHPPRMKACLNWKRSAITTPCLTSPRHLLLLHHHFSTSTNYTCYTVSTSTTTPSPLHQLTNYNLLHLQNYHQRHLRHLHQPFHLHTVSTSTQLHLSPPPTTAATATNYTGATSTNDTGSPPPTTPRHRQRSTYTNDTGSTPHQTLRHRHQRPRQRHQHTIHRHQTPAPPPPTTTAPTLHQLHLPTPPTTPSPPPATTPAPPPPRHPAPPPPAPPPPTTPAPPPPSPPPPTTPLHPPTTPEPPHQRHLLHSTFSTATAPPPPTTPAPPSTNYSFSTATHDTFPPPNNYTGDTPPTTPPPPPTTPPPPPTTPSPPPPTHLSTSTNYTFYTFSTSTNYTFSTSTNYTSPPPPTTPSQLHLLHLHQLQLLHLHQLHLLHLHQLHLLNLHQLHLLHLQLLHLHNYTFSTSTNYTFSTSTNYTFSISTNY</sequence>
<evidence type="ECO:0000313" key="1">
    <source>
        <dbReference type="EMBL" id="KAI4827030.1"/>
    </source>
</evidence>
<dbReference type="Proteomes" id="UP001057452">
    <property type="component" value="Chromosome 5"/>
</dbReference>
<protein>
    <submittedName>
        <fullName evidence="1">Uncharacterized protein</fullName>
    </submittedName>
</protein>
<proteinExistence type="predicted"/>